<dbReference type="SUPFAM" id="SSF50939">
    <property type="entry name" value="Sialidases"/>
    <property type="match status" value="1"/>
</dbReference>
<feature type="transmembrane region" description="Helical" evidence="2">
    <location>
        <begin position="36"/>
        <end position="57"/>
    </location>
</feature>
<protein>
    <submittedName>
        <fullName evidence="3">Uncharacterized protein</fullName>
    </submittedName>
</protein>
<organism evidence="3 4">
    <name type="scientific">Nocardioides jejuensis</name>
    <dbReference type="NCBI Taxonomy" id="2502782"/>
    <lineage>
        <taxon>Bacteria</taxon>
        <taxon>Bacillati</taxon>
        <taxon>Actinomycetota</taxon>
        <taxon>Actinomycetes</taxon>
        <taxon>Propionibacteriales</taxon>
        <taxon>Nocardioidaceae</taxon>
        <taxon>Nocardioides</taxon>
    </lineage>
</organism>
<dbReference type="AlphaFoldDB" id="A0A4R1BT39"/>
<dbReference type="OrthoDB" id="3786804at2"/>
<keyword evidence="2" id="KW-0812">Transmembrane</keyword>
<sequence length="559" mass="57816">MPEPDEIARAAGRAARLPDFDALVARGARRRRLRRTVAGVGLAGAVAGTTLTVLALGRAPEPAPTPAPHELSGLVFTRDDGTTFRSGRVSVACVRSDASNGGPEAEPSTEVIRVSGRVGERPASDDVAWNLRMEVPIADARDGLTLSLPTTEPAYLFVGDVRDGNELSSAAEGSSGTLKVLAASCGPRPSITFTVDGLLGSEFGDLADVAVAGGLTVTADAPTSPAATADARLSALVHSQTDPAIAASVWRRCEGGSACRFRVAVTDDGFRTRHEVSRAFASAPVVVADGGRFHLQGTAGLGWILDTDGTLQEVQRGSGLPESPGPVFMAGDGAWMVLDMSAATAYPVRAPEGADRLSQVVRLDPTPGSRDYNQPLLGLSYADGVTAYLSSDSGGTWQPLGELPEALYGVVRRADGGPALLVEGGDGATLFPFDALQELAEDGTFHRTPMGSDPRAYVGPQVVLADGTLLSSVEAWSDSNGAGTGTPPGLYASDGDDWTTLRRVRSGAPYDDPRTPVDLLDVLVDGESVTLVAGAPAGDDQAAYSSTDGGRTWRAMPAR</sequence>
<evidence type="ECO:0000313" key="3">
    <source>
        <dbReference type="EMBL" id="TCJ21000.1"/>
    </source>
</evidence>
<keyword evidence="4" id="KW-1185">Reference proteome</keyword>
<evidence type="ECO:0000256" key="2">
    <source>
        <dbReference type="SAM" id="Phobius"/>
    </source>
</evidence>
<feature type="region of interest" description="Disordered" evidence="1">
    <location>
        <begin position="538"/>
        <end position="559"/>
    </location>
</feature>
<proteinExistence type="predicted"/>
<accession>A0A4R1BT39</accession>
<evidence type="ECO:0000313" key="4">
    <source>
        <dbReference type="Proteomes" id="UP000295453"/>
    </source>
</evidence>
<gene>
    <name evidence="3" type="ORF">EPD65_15920</name>
</gene>
<dbReference type="Proteomes" id="UP000295453">
    <property type="component" value="Unassembled WGS sequence"/>
</dbReference>
<reference evidence="3 4" key="1">
    <citation type="submission" date="2019-03" db="EMBL/GenBank/DDBJ databases">
        <authorList>
            <person name="Kim M.K.M."/>
        </authorList>
    </citation>
    <scope>NUCLEOTIDE SEQUENCE [LARGE SCALE GENOMIC DNA]</scope>
    <source>
        <strain evidence="3 4">18JY15-6</strain>
    </source>
</reference>
<keyword evidence="2" id="KW-1133">Transmembrane helix</keyword>
<dbReference type="RefSeq" id="WP_131585916.1">
    <property type="nucleotide sequence ID" value="NZ_SJZJ01000043.1"/>
</dbReference>
<name>A0A4R1BT39_9ACTN</name>
<evidence type="ECO:0000256" key="1">
    <source>
        <dbReference type="SAM" id="MobiDB-lite"/>
    </source>
</evidence>
<dbReference type="EMBL" id="SJZJ01000043">
    <property type="protein sequence ID" value="TCJ21000.1"/>
    <property type="molecule type" value="Genomic_DNA"/>
</dbReference>
<comment type="caution">
    <text evidence="3">The sequence shown here is derived from an EMBL/GenBank/DDBJ whole genome shotgun (WGS) entry which is preliminary data.</text>
</comment>
<keyword evidence="2" id="KW-0472">Membrane</keyword>
<dbReference type="InterPro" id="IPR036278">
    <property type="entry name" value="Sialidase_sf"/>
</dbReference>